<dbReference type="Pfam" id="PF00069">
    <property type="entry name" value="Pkinase"/>
    <property type="match status" value="1"/>
</dbReference>
<evidence type="ECO:0000256" key="1">
    <source>
        <dbReference type="ARBA" id="ARBA00022741"/>
    </source>
</evidence>
<feature type="compositionally biased region" description="Basic and acidic residues" evidence="3">
    <location>
        <begin position="42"/>
        <end position="52"/>
    </location>
</feature>
<evidence type="ECO:0000259" key="4">
    <source>
        <dbReference type="PROSITE" id="PS50011"/>
    </source>
</evidence>
<organism evidence="5 6">
    <name type="scientific">Panicum virgatum</name>
    <name type="common">Blackwell switchgrass</name>
    <dbReference type="NCBI Taxonomy" id="38727"/>
    <lineage>
        <taxon>Eukaryota</taxon>
        <taxon>Viridiplantae</taxon>
        <taxon>Streptophyta</taxon>
        <taxon>Embryophyta</taxon>
        <taxon>Tracheophyta</taxon>
        <taxon>Spermatophyta</taxon>
        <taxon>Magnoliopsida</taxon>
        <taxon>Liliopsida</taxon>
        <taxon>Poales</taxon>
        <taxon>Poaceae</taxon>
        <taxon>PACMAD clade</taxon>
        <taxon>Panicoideae</taxon>
        <taxon>Panicodae</taxon>
        <taxon>Paniceae</taxon>
        <taxon>Panicinae</taxon>
        <taxon>Panicum</taxon>
        <taxon>Panicum sect. Hiantes</taxon>
    </lineage>
</organism>
<dbReference type="InterPro" id="IPR011009">
    <property type="entry name" value="Kinase-like_dom_sf"/>
</dbReference>
<dbReference type="AlphaFoldDB" id="A0A8T0R441"/>
<comment type="caution">
    <text evidence="5">The sequence shown here is derived from an EMBL/GenBank/DDBJ whole genome shotgun (WGS) entry which is preliminary data.</text>
</comment>
<dbReference type="InterPro" id="IPR000719">
    <property type="entry name" value="Prot_kinase_dom"/>
</dbReference>
<keyword evidence="6" id="KW-1185">Reference proteome</keyword>
<dbReference type="EMBL" id="CM029048">
    <property type="protein sequence ID" value="KAG2580066.1"/>
    <property type="molecule type" value="Genomic_DNA"/>
</dbReference>
<dbReference type="Gene3D" id="1.10.510.10">
    <property type="entry name" value="Transferase(Phosphotransferase) domain 1"/>
    <property type="match status" value="1"/>
</dbReference>
<keyword evidence="2" id="KW-0067">ATP-binding</keyword>
<dbReference type="SUPFAM" id="SSF56112">
    <property type="entry name" value="Protein kinase-like (PK-like)"/>
    <property type="match status" value="1"/>
</dbReference>
<sequence>MAVFQKSPSSRAEGGCLCLAAERRRCAAATTLFAGEDAPAPTDRRGSDDDGARLGSVESNQRLRKIGEGAFGAVSKARPSKFIFFHASSSCWRRPTGGGAAEALSRGSQDPVILLPDPPLSSLVVAIKSSRDGGGAALLLREATLLAACRGNPGVVRLLEVVRGSGMNDDLHLVLEYVGPSLHDPGNVLVGEQGRRLKICDLGLARSAAAPPPDEQQVDGTVGYIAPEVLLREDCGAPVDMWALGCIMAELVMGQSLFPEEDLCQQLIAIIDLLGIPDDVSLMPLGIDARAPSKLREKVPEERLSAAGFDVLHGLLQYDPKDRLTAAVALQMPRFAVAPMDD</sequence>
<reference evidence="5" key="1">
    <citation type="submission" date="2020-05" db="EMBL/GenBank/DDBJ databases">
        <title>WGS assembly of Panicum virgatum.</title>
        <authorList>
            <person name="Lovell J.T."/>
            <person name="Jenkins J."/>
            <person name="Shu S."/>
            <person name="Juenger T.E."/>
            <person name="Schmutz J."/>
        </authorList>
    </citation>
    <scope>NUCLEOTIDE SEQUENCE</scope>
    <source>
        <strain evidence="5">AP13</strain>
    </source>
</reference>
<dbReference type="PROSITE" id="PS50011">
    <property type="entry name" value="PROTEIN_KINASE_DOM"/>
    <property type="match status" value="1"/>
</dbReference>
<dbReference type="InterPro" id="IPR050117">
    <property type="entry name" value="MAPK"/>
</dbReference>
<evidence type="ECO:0000313" key="5">
    <source>
        <dbReference type="EMBL" id="KAG2580066.1"/>
    </source>
</evidence>
<feature type="domain" description="Protein kinase" evidence="4">
    <location>
        <begin position="60"/>
        <end position="335"/>
    </location>
</feature>
<gene>
    <name evidence="5" type="ORF">PVAP13_6NG304500</name>
</gene>
<dbReference type="GO" id="GO:0004672">
    <property type="term" value="F:protein kinase activity"/>
    <property type="evidence" value="ECO:0007669"/>
    <property type="project" value="InterPro"/>
</dbReference>
<name>A0A8T0R441_PANVG</name>
<dbReference type="Gene3D" id="3.30.200.20">
    <property type="entry name" value="Phosphorylase Kinase, domain 1"/>
    <property type="match status" value="1"/>
</dbReference>
<evidence type="ECO:0000256" key="2">
    <source>
        <dbReference type="ARBA" id="ARBA00022840"/>
    </source>
</evidence>
<dbReference type="PANTHER" id="PTHR24055">
    <property type="entry name" value="MITOGEN-ACTIVATED PROTEIN KINASE"/>
    <property type="match status" value="1"/>
</dbReference>
<feature type="region of interest" description="Disordered" evidence="3">
    <location>
        <begin position="36"/>
        <end position="59"/>
    </location>
</feature>
<keyword evidence="1" id="KW-0547">Nucleotide-binding</keyword>
<evidence type="ECO:0000313" key="6">
    <source>
        <dbReference type="Proteomes" id="UP000823388"/>
    </source>
</evidence>
<accession>A0A8T0R441</accession>
<dbReference type="Proteomes" id="UP000823388">
    <property type="component" value="Chromosome 6N"/>
</dbReference>
<proteinExistence type="predicted"/>
<evidence type="ECO:0000256" key="3">
    <source>
        <dbReference type="SAM" id="MobiDB-lite"/>
    </source>
</evidence>
<protein>
    <recommendedName>
        <fullName evidence="4">Protein kinase domain-containing protein</fullName>
    </recommendedName>
</protein>
<dbReference type="GO" id="GO:0005524">
    <property type="term" value="F:ATP binding"/>
    <property type="evidence" value="ECO:0007669"/>
    <property type="project" value="UniProtKB-KW"/>
</dbReference>